<sequence>IGGSRVGKSWLLYRCVHGWIYEYIDATIGVSSSVKEVNLEDGTRVKLNIWDTAGAERSDSVNLKLCDRAHAIIVVYDITEEHSFERAKNLG</sequence>
<feature type="non-terminal residue" evidence="3">
    <location>
        <position position="1"/>
    </location>
</feature>
<keyword evidence="2" id="KW-0342">GTP-binding</keyword>
<evidence type="ECO:0000313" key="4">
    <source>
        <dbReference type="Proteomes" id="UP001159428"/>
    </source>
</evidence>
<evidence type="ECO:0000256" key="2">
    <source>
        <dbReference type="ARBA" id="ARBA00023134"/>
    </source>
</evidence>
<comment type="caution">
    <text evidence="3">The sequence shown here is derived from an EMBL/GenBank/DDBJ whole genome shotgun (WGS) entry which is preliminary data.</text>
</comment>
<keyword evidence="4" id="KW-1185">Reference proteome</keyword>
<dbReference type="PROSITE" id="PS51419">
    <property type="entry name" value="RAB"/>
    <property type="match status" value="1"/>
</dbReference>
<dbReference type="InterPro" id="IPR027417">
    <property type="entry name" value="P-loop_NTPase"/>
</dbReference>
<proteinExistence type="predicted"/>
<dbReference type="SUPFAM" id="SSF52540">
    <property type="entry name" value="P-loop containing nucleoside triphosphate hydrolases"/>
    <property type="match status" value="1"/>
</dbReference>
<evidence type="ECO:0000313" key="3">
    <source>
        <dbReference type="EMBL" id="CAH3141421.1"/>
    </source>
</evidence>
<dbReference type="InterPro" id="IPR050227">
    <property type="entry name" value="Rab"/>
</dbReference>
<reference evidence="3 4" key="1">
    <citation type="submission" date="2022-05" db="EMBL/GenBank/DDBJ databases">
        <authorList>
            <consortium name="Genoscope - CEA"/>
            <person name="William W."/>
        </authorList>
    </citation>
    <scope>NUCLEOTIDE SEQUENCE [LARGE SCALE GENOMIC DNA]</scope>
</reference>
<accession>A0AAU9X9Z3</accession>
<name>A0AAU9X9Z3_9CNID</name>
<dbReference type="SMART" id="SM00175">
    <property type="entry name" value="RAB"/>
    <property type="match status" value="1"/>
</dbReference>
<dbReference type="Proteomes" id="UP001159428">
    <property type="component" value="Unassembled WGS sequence"/>
</dbReference>
<gene>
    <name evidence="3" type="ORF">PMEA_00019698</name>
</gene>
<dbReference type="Gene3D" id="3.40.50.300">
    <property type="entry name" value="P-loop containing nucleotide triphosphate hydrolases"/>
    <property type="match status" value="1"/>
</dbReference>
<dbReference type="Pfam" id="PF00071">
    <property type="entry name" value="Ras"/>
    <property type="match status" value="1"/>
</dbReference>
<dbReference type="AlphaFoldDB" id="A0AAU9X9Z3"/>
<dbReference type="GO" id="GO:0003924">
    <property type="term" value="F:GTPase activity"/>
    <property type="evidence" value="ECO:0007669"/>
    <property type="project" value="InterPro"/>
</dbReference>
<evidence type="ECO:0000256" key="1">
    <source>
        <dbReference type="ARBA" id="ARBA00022741"/>
    </source>
</evidence>
<protein>
    <submittedName>
        <fullName evidence="3">Uncharacterized protein</fullName>
    </submittedName>
</protein>
<organism evidence="3 4">
    <name type="scientific">Pocillopora meandrina</name>
    <dbReference type="NCBI Taxonomy" id="46732"/>
    <lineage>
        <taxon>Eukaryota</taxon>
        <taxon>Metazoa</taxon>
        <taxon>Cnidaria</taxon>
        <taxon>Anthozoa</taxon>
        <taxon>Hexacorallia</taxon>
        <taxon>Scleractinia</taxon>
        <taxon>Astrocoeniina</taxon>
        <taxon>Pocilloporidae</taxon>
        <taxon>Pocillopora</taxon>
    </lineage>
</organism>
<dbReference type="GO" id="GO:0005525">
    <property type="term" value="F:GTP binding"/>
    <property type="evidence" value="ECO:0007669"/>
    <property type="project" value="UniProtKB-KW"/>
</dbReference>
<dbReference type="PANTHER" id="PTHR47977">
    <property type="entry name" value="RAS-RELATED PROTEIN RAB"/>
    <property type="match status" value="1"/>
</dbReference>
<dbReference type="InterPro" id="IPR001806">
    <property type="entry name" value="Small_GTPase"/>
</dbReference>
<dbReference type="EMBL" id="CALNXJ010000035">
    <property type="protein sequence ID" value="CAH3141421.1"/>
    <property type="molecule type" value="Genomic_DNA"/>
</dbReference>
<keyword evidence="1" id="KW-0547">Nucleotide-binding</keyword>